<proteinExistence type="predicted"/>
<protein>
    <submittedName>
        <fullName evidence="1">Uncharacterized protein</fullName>
    </submittedName>
</protein>
<reference evidence="2" key="1">
    <citation type="submission" date="2019-01" db="EMBL/GenBank/DDBJ databases">
        <title>Cytophagaceae bacterium strain CAR-16.</title>
        <authorList>
            <person name="Chen W.-M."/>
        </authorList>
    </citation>
    <scope>NUCLEOTIDE SEQUENCE [LARGE SCALE GENOMIC DNA]</scope>
    <source>
        <strain evidence="2">CHR27</strain>
    </source>
</reference>
<keyword evidence="2" id="KW-1185">Reference proteome</keyword>
<organism evidence="1 2">
    <name type="scientific">Sphingobium fluviale</name>
    <dbReference type="NCBI Taxonomy" id="2506423"/>
    <lineage>
        <taxon>Bacteria</taxon>
        <taxon>Pseudomonadati</taxon>
        <taxon>Pseudomonadota</taxon>
        <taxon>Alphaproteobacteria</taxon>
        <taxon>Sphingomonadales</taxon>
        <taxon>Sphingomonadaceae</taxon>
        <taxon>Sphingobium</taxon>
    </lineage>
</organism>
<dbReference type="Proteomes" id="UP000290958">
    <property type="component" value="Unassembled WGS sequence"/>
</dbReference>
<evidence type="ECO:0000313" key="1">
    <source>
        <dbReference type="EMBL" id="RXR28988.1"/>
    </source>
</evidence>
<sequence length="77" mass="9032">MMHVNVKAPKGAIYETPAQAIQHIWLYGLFPQRHWQDVSFGRDIAAIRRVHEAMKGKDYSAFIAHKRRGFWRVELAQ</sequence>
<dbReference type="AlphaFoldDB" id="A0A4Q1KGZ3"/>
<name>A0A4Q1KGZ3_9SPHN</name>
<evidence type="ECO:0000313" key="2">
    <source>
        <dbReference type="Proteomes" id="UP000290958"/>
    </source>
</evidence>
<dbReference type="EMBL" id="SBKP01000006">
    <property type="protein sequence ID" value="RXR28988.1"/>
    <property type="molecule type" value="Genomic_DNA"/>
</dbReference>
<dbReference type="RefSeq" id="WP_129404052.1">
    <property type="nucleotide sequence ID" value="NZ_SBKP01000006.1"/>
</dbReference>
<comment type="caution">
    <text evidence="1">The sequence shown here is derived from an EMBL/GenBank/DDBJ whole genome shotgun (WGS) entry which is preliminary data.</text>
</comment>
<gene>
    <name evidence="1" type="ORF">EQG66_07875</name>
</gene>
<accession>A0A4Q1KGZ3</accession>